<dbReference type="InterPro" id="IPR013098">
    <property type="entry name" value="Ig_I-set"/>
</dbReference>
<reference evidence="7 8" key="1">
    <citation type="journal article" date="2012" name="Genome Biol.">
        <title>Sequencing three crocodilian genomes to illuminate the evolution of archosaurs and amniotes.</title>
        <authorList>
            <person name="St John J.A."/>
            <person name="Braun E.L."/>
            <person name="Isberg S.R."/>
            <person name="Miles L.G."/>
            <person name="Chong A.Y."/>
            <person name="Gongora J."/>
            <person name="Dalzell P."/>
            <person name="Moran C."/>
            <person name="Bed'hom B."/>
            <person name="Abzhanov A."/>
            <person name="Burgess S.C."/>
            <person name="Cooksey A.M."/>
            <person name="Castoe T.A."/>
            <person name="Crawford N.G."/>
            <person name="Densmore L.D."/>
            <person name="Drew J.C."/>
            <person name="Edwards S.V."/>
            <person name="Faircloth B.C."/>
            <person name="Fujita M.K."/>
            <person name="Greenwold M.J."/>
            <person name="Hoffmann F.G."/>
            <person name="Howard J.M."/>
            <person name="Iguchi T."/>
            <person name="Janes D.E."/>
            <person name="Khan S.Y."/>
            <person name="Kohno S."/>
            <person name="de Koning A.J."/>
            <person name="Lance S.L."/>
            <person name="McCarthy F.M."/>
            <person name="McCormack J.E."/>
            <person name="Merchant M.E."/>
            <person name="Peterson D.G."/>
            <person name="Pollock D.D."/>
            <person name="Pourmand N."/>
            <person name="Raney B.J."/>
            <person name="Roessler K.A."/>
            <person name="Sanford J.R."/>
            <person name="Sawyer R.H."/>
            <person name="Schmidt C.J."/>
            <person name="Triplett E.W."/>
            <person name="Tuberville T.D."/>
            <person name="Venegas-Anaya M."/>
            <person name="Howard J.T."/>
            <person name="Jarvis E.D."/>
            <person name="Guillette L.J.Jr."/>
            <person name="Glenn T.C."/>
            <person name="Green R.E."/>
            <person name="Ray D.A."/>
        </authorList>
    </citation>
    <scope>NUCLEOTIDE SEQUENCE [LARGE SCALE GENOMIC DNA]</scope>
    <source>
        <strain evidence="7">KSC_2009_1</strain>
    </source>
</reference>
<feature type="signal peptide" evidence="5">
    <location>
        <begin position="1"/>
        <end position="24"/>
    </location>
</feature>
<feature type="domain" description="Ig-like" evidence="6">
    <location>
        <begin position="4"/>
        <end position="106"/>
    </location>
</feature>
<evidence type="ECO:0000256" key="4">
    <source>
        <dbReference type="ARBA" id="ARBA00023319"/>
    </source>
</evidence>
<keyword evidence="3" id="KW-1015">Disulfide bond</keyword>
<dbReference type="InterPro" id="IPR013783">
    <property type="entry name" value="Ig-like_fold"/>
</dbReference>
<gene>
    <name evidence="7" type="ORF">Y1Q_0020187</name>
</gene>
<dbReference type="InterPro" id="IPR007110">
    <property type="entry name" value="Ig-like_dom"/>
</dbReference>
<sequence>MGQPRHDRLLLRLAFLLLSQGLLAQGLDYNQPPENYTVCQGDNATLSCAIDTEVTRVAWLNRSNILFAGRDKWSLDPRVQLLAHSAAEFAIAIARVDAYDEGLYTCSFQTRLRPHTAQLYLIVQGAPWGRQGLGVGPAEQGEGSGRGGRGLWSKGTGLTWGWPI</sequence>
<dbReference type="EMBL" id="AKHW03002914">
    <property type="protein sequence ID" value="KYO36762.1"/>
    <property type="molecule type" value="Genomic_DNA"/>
</dbReference>
<dbReference type="PROSITE" id="PS50835">
    <property type="entry name" value="IG_LIKE"/>
    <property type="match status" value="1"/>
</dbReference>
<dbReference type="PANTHER" id="PTHR42757">
    <property type="entry name" value="IGLON FAMILY OF IMMUNOGLOBULIN SUPERFAMILY-RELATED"/>
    <property type="match status" value="1"/>
</dbReference>
<name>A0A151NIY6_ALLMI</name>
<comment type="caution">
    <text evidence="7">The sequence shown here is derived from an EMBL/GenBank/DDBJ whole genome shotgun (WGS) entry which is preliminary data.</text>
</comment>
<evidence type="ECO:0000256" key="2">
    <source>
        <dbReference type="ARBA" id="ARBA00022737"/>
    </source>
</evidence>
<dbReference type="Pfam" id="PF07679">
    <property type="entry name" value="I-set"/>
    <property type="match status" value="1"/>
</dbReference>
<feature type="chain" id="PRO_5007586100" description="Ig-like domain-containing protein" evidence="5">
    <location>
        <begin position="25"/>
        <end position="164"/>
    </location>
</feature>
<dbReference type="Gene3D" id="2.60.40.10">
    <property type="entry name" value="Immunoglobulins"/>
    <property type="match status" value="1"/>
</dbReference>
<evidence type="ECO:0000256" key="3">
    <source>
        <dbReference type="ARBA" id="ARBA00023157"/>
    </source>
</evidence>
<evidence type="ECO:0000256" key="1">
    <source>
        <dbReference type="ARBA" id="ARBA00022729"/>
    </source>
</evidence>
<dbReference type="Proteomes" id="UP000050525">
    <property type="component" value="Unassembled WGS sequence"/>
</dbReference>
<dbReference type="SUPFAM" id="SSF48726">
    <property type="entry name" value="Immunoglobulin"/>
    <property type="match status" value="1"/>
</dbReference>
<protein>
    <recommendedName>
        <fullName evidence="6">Ig-like domain-containing protein</fullName>
    </recommendedName>
</protein>
<accession>A0A151NIY6</accession>
<dbReference type="InterPro" id="IPR003599">
    <property type="entry name" value="Ig_sub"/>
</dbReference>
<dbReference type="InterPro" id="IPR036179">
    <property type="entry name" value="Ig-like_dom_sf"/>
</dbReference>
<dbReference type="FunFam" id="2.60.40.10:FF:000013">
    <property type="entry name" value="cell adhesion molecule 1 isoform X1"/>
    <property type="match status" value="1"/>
</dbReference>
<dbReference type="AlphaFoldDB" id="A0A151NIY6"/>
<dbReference type="SMART" id="SM00409">
    <property type="entry name" value="IG"/>
    <property type="match status" value="1"/>
</dbReference>
<dbReference type="InterPro" id="IPR050876">
    <property type="entry name" value="IgLON_domain"/>
</dbReference>
<evidence type="ECO:0000313" key="8">
    <source>
        <dbReference type="Proteomes" id="UP000050525"/>
    </source>
</evidence>
<proteinExistence type="predicted"/>
<dbReference type="PANTHER" id="PTHR42757:SF12">
    <property type="entry name" value="IGLON FAMILY MEMBER 5"/>
    <property type="match status" value="1"/>
</dbReference>
<keyword evidence="2" id="KW-0677">Repeat</keyword>
<evidence type="ECO:0000259" key="6">
    <source>
        <dbReference type="PROSITE" id="PS50835"/>
    </source>
</evidence>
<organism evidence="7 8">
    <name type="scientific">Alligator mississippiensis</name>
    <name type="common">American alligator</name>
    <dbReference type="NCBI Taxonomy" id="8496"/>
    <lineage>
        <taxon>Eukaryota</taxon>
        <taxon>Metazoa</taxon>
        <taxon>Chordata</taxon>
        <taxon>Craniata</taxon>
        <taxon>Vertebrata</taxon>
        <taxon>Euteleostomi</taxon>
        <taxon>Archelosauria</taxon>
        <taxon>Archosauria</taxon>
        <taxon>Crocodylia</taxon>
        <taxon>Alligatoridae</taxon>
        <taxon>Alligatorinae</taxon>
        <taxon>Alligator</taxon>
    </lineage>
</organism>
<dbReference type="STRING" id="8496.A0A151NIY6"/>
<keyword evidence="4" id="KW-0393">Immunoglobulin domain</keyword>
<evidence type="ECO:0000256" key="5">
    <source>
        <dbReference type="SAM" id="SignalP"/>
    </source>
</evidence>
<keyword evidence="1 5" id="KW-0732">Signal</keyword>
<evidence type="ECO:0000313" key="7">
    <source>
        <dbReference type="EMBL" id="KYO36762.1"/>
    </source>
</evidence>
<keyword evidence="8" id="KW-1185">Reference proteome</keyword>